<sequence>MQFRRSAADPRNRRGPPNVSIDAILCSPNSHLGGVIEVPPGYTRLSAWWSQSEDSPEPQASRAVLFLAVLPPGGTHGDLEASAARAAAASAEEVGPLRRRHEELSAEFRNWSSRPLHAVTAIGSANSGLVDPAVLDAVADGSPRSLWSVLSATGTTLPGGEHSMATCGARRRAQSELFRLPLLAPLAGERILEELDVALRSPLARGLSLPNNNEGPHAQSVRERRVAGVVLDEIGLGGIASSLARDVLQPFARLLHPEWDADAFDSYHAFTISEYASAKPAHMKPWKTAANEDDLDWVKRAPKHNDICEISMNVCLGRNFTGGGVYFLDALGPSKPWEPQLVEHIAGMAFINRCQHHHGTFPISEGERHTLVIRLLSSEFRRAPAEGFASRCMGPPFTAR</sequence>
<gene>
    <name evidence="2" type="ORF">PCOR1329_LOCUS33427</name>
</gene>
<evidence type="ECO:0000313" key="2">
    <source>
        <dbReference type="EMBL" id="CAK0837154.1"/>
    </source>
</evidence>
<dbReference type="Proteomes" id="UP001189429">
    <property type="component" value="Unassembled WGS sequence"/>
</dbReference>
<comment type="caution">
    <text evidence="2">The sequence shown here is derived from an EMBL/GenBank/DDBJ whole genome shotgun (WGS) entry which is preliminary data.</text>
</comment>
<evidence type="ECO:0000313" key="3">
    <source>
        <dbReference type="Proteomes" id="UP001189429"/>
    </source>
</evidence>
<keyword evidence="1" id="KW-0847">Vitamin C</keyword>
<keyword evidence="3" id="KW-1185">Reference proteome</keyword>
<organism evidence="2 3">
    <name type="scientific">Prorocentrum cordatum</name>
    <dbReference type="NCBI Taxonomy" id="2364126"/>
    <lineage>
        <taxon>Eukaryota</taxon>
        <taxon>Sar</taxon>
        <taxon>Alveolata</taxon>
        <taxon>Dinophyceae</taxon>
        <taxon>Prorocentrales</taxon>
        <taxon>Prorocentraceae</taxon>
        <taxon>Prorocentrum</taxon>
    </lineage>
</organism>
<name>A0ABN9SX61_9DINO</name>
<dbReference type="EMBL" id="CAUYUJ010014047">
    <property type="protein sequence ID" value="CAK0837154.1"/>
    <property type="molecule type" value="Genomic_DNA"/>
</dbReference>
<protein>
    <recommendedName>
        <fullName evidence="4">Procollagen-proline 3-dioxygenase</fullName>
    </recommendedName>
</protein>
<dbReference type="PANTHER" id="PTHR24014">
    <property type="entry name" value="2-OXOGLUTARATE AND IRON-DEPENDENT OXYGENASE DOMAIN-CONTAINING PROTEIN 2"/>
    <property type="match status" value="1"/>
</dbReference>
<evidence type="ECO:0008006" key="4">
    <source>
        <dbReference type="Google" id="ProtNLM"/>
    </source>
</evidence>
<accession>A0ABN9SX61</accession>
<reference evidence="2" key="1">
    <citation type="submission" date="2023-10" db="EMBL/GenBank/DDBJ databases">
        <authorList>
            <person name="Chen Y."/>
            <person name="Shah S."/>
            <person name="Dougan E. K."/>
            <person name="Thang M."/>
            <person name="Chan C."/>
        </authorList>
    </citation>
    <scope>NUCLEOTIDE SEQUENCE [LARGE SCALE GENOMIC DNA]</scope>
</reference>
<evidence type="ECO:0000256" key="1">
    <source>
        <dbReference type="ARBA" id="ARBA00022896"/>
    </source>
</evidence>
<dbReference type="PANTHER" id="PTHR24014:SF4">
    <property type="entry name" value="2-OXOGLUTARATE AND IRON-DEPENDENT OXYGENASE DOMAIN-CONTAINING PROTEIN 2"/>
    <property type="match status" value="1"/>
</dbReference>
<proteinExistence type="predicted"/>